<dbReference type="GO" id="GO:0006915">
    <property type="term" value="P:apoptotic process"/>
    <property type="evidence" value="ECO:0007669"/>
    <property type="project" value="UniProtKB-KW"/>
</dbReference>
<name>A0A9D3B918_NOTFU</name>
<keyword evidence="1" id="KW-0053">Apoptosis</keyword>
<proteinExistence type="predicted"/>
<protein>
    <submittedName>
        <fullName evidence="4">Transcript variant X2</fullName>
    </submittedName>
</protein>
<evidence type="ECO:0000256" key="1">
    <source>
        <dbReference type="ARBA" id="ARBA00022703"/>
    </source>
</evidence>
<evidence type="ECO:0000313" key="5">
    <source>
        <dbReference type="Proteomes" id="UP000822369"/>
    </source>
</evidence>
<feature type="compositionally biased region" description="Basic residues" evidence="2">
    <location>
        <begin position="171"/>
        <end position="192"/>
    </location>
</feature>
<evidence type="ECO:0000256" key="2">
    <source>
        <dbReference type="SAM" id="MobiDB-lite"/>
    </source>
</evidence>
<dbReference type="OrthoDB" id="9948760at2759"/>
<organism evidence="4 5">
    <name type="scientific">Nothobranchius furzeri</name>
    <name type="common">Turquoise killifish</name>
    <dbReference type="NCBI Taxonomy" id="105023"/>
    <lineage>
        <taxon>Eukaryota</taxon>
        <taxon>Metazoa</taxon>
        <taxon>Chordata</taxon>
        <taxon>Craniata</taxon>
        <taxon>Vertebrata</taxon>
        <taxon>Euteleostomi</taxon>
        <taxon>Actinopterygii</taxon>
        <taxon>Neopterygii</taxon>
        <taxon>Teleostei</taxon>
        <taxon>Neoteleostei</taxon>
        <taxon>Acanthomorphata</taxon>
        <taxon>Ovalentaria</taxon>
        <taxon>Atherinomorphae</taxon>
        <taxon>Cyprinodontiformes</taxon>
        <taxon>Nothobranchiidae</taxon>
        <taxon>Nothobranchius</taxon>
    </lineage>
</organism>
<keyword evidence="3" id="KW-1133">Transmembrane helix</keyword>
<sequence>MNVFRYPVFLFMCIKELIGVWSSTYLFLSGFMLAMSESPGRRSSVSSVYSVSLVEIKAETHLVLKAFLERTLSTPQKDRPGRVGGAYKDHSKYSSRPQSKSKDGYESEGEDEGQRKTSFKEFIKQLPYRNSILRSKDSKGSLGRSSKAKPSHQTEDSLSPSSSDEDDGEKRRKQKQVKIRNKLAKFFKKRLKEKKDREKEDSGASPQRPSVLPSEAGRDSAQDLVSPSHTGGFYEELAGKLEKIARKSSRIVSPSVTLESSSDCSKEAVVQKLVVLLSSEGDAMNEKIQSDPFLRSSLVRLSYPSFAKLLDVVGSSVGSEAPPVPPPGSPTLRRMAVSMEVSRRIVTATGTQRMEGFAERYMQSFVPWVKSHGGWENVADLEDSVEYD</sequence>
<keyword evidence="3" id="KW-0472">Membrane</keyword>
<feature type="compositionally biased region" description="Basic and acidic residues" evidence="2">
    <location>
        <begin position="76"/>
        <end position="92"/>
    </location>
</feature>
<dbReference type="PANTHER" id="PTHR14965:SF2">
    <property type="entry name" value="BCL-2-LIKE PROTEIN 12"/>
    <property type="match status" value="1"/>
</dbReference>
<reference evidence="4" key="1">
    <citation type="submission" date="2020-03" db="EMBL/GenBank/DDBJ databases">
        <title>Intra-Species Differences in Population Size shape Life History and Genome Evolution.</title>
        <authorList>
            <person name="Willemsen D."/>
            <person name="Cui R."/>
            <person name="Valenzano D.R."/>
        </authorList>
    </citation>
    <scope>NUCLEOTIDE SEQUENCE</scope>
    <source>
        <strain evidence="4">GRZ</strain>
        <tissue evidence="4">Whole</tissue>
    </source>
</reference>
<evidence type="ECO:0000256" key="3">
    <source>
        <dbReference type="SAM" id="Phobius"/>
    </source>
</evidence>
<feature type="compositionally biased region" description="Basic and acidic residues" evidence="2">
    <location>
        <begin position="193"/>
        <end position="202"/>
    </location>
</feature>
<keyword evidence="3" id="KW-0812">Transmembrane</keyword>
<feature type="transmembrane region" description="Helical" evidence="3">
    <location>
        <begin position="6"/>
        <end position="34"/>
    </location>
</feature>
<dbReference type="RefSeq" id="XP_015824430.3">
    <property type="nucleotide sequence ID" value="XM_015968944.3"/>
</dbReference>
<dbReference type="PANTHER" id="PTHR14965">
    <property type="entry name" value="SI:CH73-248E21.1"/>
    <property type="match status" value="1"/>
</dbReference>
<dbReference type="Proteomes" id="UP000822369">
    <property type="component" value="Unassembled WGS sequence"/>
</dbReference>
<dbReference type="EMBL" id="JAAVVJ010038561">
    <property type="protein sequence ID" value="KAF7198686.1"/>
    <property type="molecule type" value="Genomic_DNA"/>
</dbReference>
<dbReference type="AlphaFoldDB" id="A0A9D3B918"/>
<comment type="caution">
    <text evidence="4">The sequence shown here is derived from an EMBL/GenBank/DDBJ whole genome shotgun (WGS) entry which is preliminary data.</text>
</comment>
<feature type="region of interest" description="Disordered" evidence="2">
    <location>
        <begin position="133"/>
        <end position="232"/>
    </location>
</feature>
<feature type="region of interest" description="Disordered" evidence="2">
    <location>
        <begin position="75"/>
        <end position="116"/>
    </location>
</feature>
<evidence type="ECO:0000313" key="4">
    <source>
        <dbReference type="EMBL" id="KAF7198686.1"/>
    </source>
</evidence>
<dbReference type="GeneID" id="107391588"/>
<dbReference type="CTD" id="83596"/>
<dbReference type="GO" id="GO:2001236">
    <property type="term" value="P:regulation of extrinsic apoptotic signaling pathway"/>
    <property type="evidence" value="ECO:0007669"/>
    <property type="project" value="TreeGrafter"/>
</dbReference>
<accession>A0A9D3B918</accession>
<gene>
    <name evidence="4" type="primary">bcl2l12</name>
    <name evidence="4" type="ORF">G4P62_014947</name>
</gene>